<dbReference type="InterPro" id="IPR019587">
    <property type="entry name" value="Polyketide_cyclase/dehydratase"/>
</dbReference>
<evidence type="ECO:0000313" key="2">
    <source>
        <dbReference type="Proteomes" id="UP001596298"/>
    </source>
</evidence>
<sequence length="154" mass="17472">MSANLEVFIEINASPMQVWDVVSDLKRMPQWSPQAKKVIVRGGPLKLGSAMINFNRRDVRFWATRSRIVAFDPGKRIAWEMKENHATWSFDLVSLDDNTRTRLVERRDVSAGVSKASRLLIDKFLGGEESFDKELTTGMRQTLQGIRTSVESGS</sequence>
<gene>
    <name evidence="1" type="ORF">ACFQDH_13055</name>
</gene>
<organism evidence="1 2">
    <name type="scientific">Flexivirga alba</name>
    <dbReference type="NCBI Taxonomy" id="702742"/>
    <lineage>
        <taxon>Bacteria</taxon>
        <taxon>Bacillati</taxon>
        <taxon>Actinomycetota</taxon>
        <taxon>Actinomycetes</taxon>
        <taxon>Micrococcales</taxon>
        <taxon>Dermacoccaceae</taxon>
        <taxon>Flexivirga</taxon>
    </lineage>
</organism>
<reference evidence="2" key="1">
    <citation type="journal article" date="2019" name="Int. J. Syst. Evol. Microbiol.">
        <title>The Global Catalogue of Microorganisms (GCM) 10K type strain sequencing project: providing services to taxonomists for standard genome sequencing and annotation.</title>
        <authorList>
            <consortium name="The Broad Institute Genomics Platform"/>
            <consortium name="The Broad Institute Genome Sequencing Center for Infectious Disease"/>
            <person name="Wu L."/>
            <person name="Ma J."/>
        </authorList>
    </citation>
    <scope>NUCLEOTIDE SEQUENCE [LARGE SCALE GENOMIC DNA]</scope>
    <source>
        <strain evidence="2">CCUG 58127</strain>
    </source>
</reference>
<accession>A0ABW2AH91</accession>
<protein>
    <submittedName>
        <fullName evidence="1">SRPBCC family protein</fullName>
    </submittedName>
</protein>
<keyword evidence="2" id="KW-1185">Reference proteome</keyword>
<evidence type="ECO:0000313" key="1">
    <source>
        <dbReference type="EMBL" id="MFC6706160.1"/>
    </source>
</evidence>
<proteinExistence type="predicted"/>
<dbReference type="Pfam" id="PF10604">
    <property type="entry name" value="Polyketide_cyc2"/>
    <property type="match status" value="1"/>
</dbReference>
<name>A0ABW2AH91_9MICO</name>
<dbReference type="RefSeq" id="WP_382401944.1">
    <property type="nucleotide sequence ID" value="NZ_JBHSWH010000001.1"/>
</dbReference>
<dbReference type="Proteomes" id="UP001596298">
    <property type="component" value="Unassembled WGS sequence"/>
</dbReference>
<dbReference type="EMBL" id="JBHSWH010000001">
    <property type="protein sequence ID" value="MFC6706160.1"/>
    <property type="molecule type" value="Genomic_DNA"/>
</dbReference>
<dbReference type="CDD" id="cd07812">
    <property type="entry name" value="SRPBCC"/>
    <property type="match status" value="1"/>
</dbReference>
<comment type="caution">
    <text evidence="1">The sequence shown here is derived from an EMBL/GenBank/DDBJ whole genome shotgun (WGS) entry which is preliminary data.</text>
</comment>
<dbReference type="InterPro" id="IPR023393">
    <property type="entry name" value="START-like_dom_sf"/>
</dbReference>
<dbReference type="Gene3D" id="3.30.530.20">
    <property type="match status" value="1"/>
</dbReference>
<dbReference type="SUPFAM" id="SSF55961">
    <property type="entry name" value="Bet v1-like"/>
    <property type="match status" value="1"/>
</dbReference>